<dbReference type="EMBL" id="JARGYC010000001">
    <property type="protein sequence ID" value="MDF0599145.1"/>
    <property type="molecule type" value="Genomic_DNA"/>
</dbReference>
<evidence type="ECO:0000313" key="2">
    <source>
        <dbReference type="EMBL" id="MDF0599145.1"/>
    </source>
</evidence>
<feature type="region of interest" description="Disordered" evidence="1">
    <location>
        <begin position="1"/>
        <end position="33"/>
    </location>
</feature>
<dbReference type="Pfam" id="PF13148">
    <property type="entry name" value="DUF3987"/>
    <property type="match status" value="2"/>
</dbReference>
<protein>
    <submittedName>
        <fullName evidence="2">DUF3987 domain-containing protein</fullName>
    </submittedName>
</protein>
<organism evidence="2 3">
    <name type="scientific">Psychromarinibacter sediminicola</name>
    <dbReference type="NCBI Taxonomy" id="3033385"/>
    <lineage>
        <taxon>Bacteria</taxon>
        <taxon>Pseudomonadati</taxon>
        <taxon>Pseudomonadota</taxon>
        <taxon>Alphaproteobacteria</taxon>
        <taxon>Rhodobacterales</taxon>
        <taxon>Paracoccaceae</taxon>
        <taxon>Psychromarinibacter</taxon>
    </lineage>
</organism>
<dbReference type="InterPro" id="IPR025048">
    <property type="entry name" value="DUF3987"/>
</dbReference>
<keyword evidence="3" id="KW-1185">Reference proteome</keyword>
<name>A0AAE3NQM1_9RHOB</name>
<dbReference type="Proteomes" id="UP001220964">
    <property type="component" value="Unassembled WGS sequence"/>
</dbReference>
<gene>
    <name evidence="2" type="ORF">P1J78_00235</name>
</gene>
<feature type="region of interest" description="Disordered" evidence="1">
    <location>
        <begin position="440"/>
        <end position="459"/>
    </location>
</feature>
<sequence length="500" mass="54280">MEKVMNPGDLLLGRDSQPLIDDRPEGNFENGNIWPGAPIPKALGCVAGREADFPLDALGEEGSKVADAFCEQFQAPAGLCGQAVISAMSATVSGWGNVQTIHGADMPMAVYLATVAQSGERKSTVDGAAQKGIKVFEGQLRASLAEQRAGMDEAEAAQDRTSADIIVNDPTWEGLLRTMSNGPGFCSLSNDDAAGFFGGHAMSRDQRQKTIAGLSQIWSGSDVRRARVHGQDQFISGVPLTMSLMFQPYLIPAVYGDRELVEQGLLPRVLPCFPPSTMGTRFFREPSANASQIIEDFSRGIFERLEHVILIREARVEPKDIFAARIPSLKLSTEARKALIDFFNEVEAELQANGRYAQITGFANRAAENATRLAAIISLFDDIEASEVSEQAALSGRKLMTFYLEEFRHVLALGRSQKDLSKTGALGAWMAREYGAGGIGHDQHVSQHGPSEFRKKGDRQQAMRTLVDHGWIKMLPKGTVVSGSKRAEAFIVNPNIVDVV</sequence>
<dbReference type="RefSeq" id="WP_275565295.1">
    <property type="nucleotide sequence ID" value="NZ_JARGYC010000001.1"/>
</dbReference>
<accession>A0AAE3NQM1</accession>
<comment type="caution">
    <text evidence="2">The sequence shown here is derived from an EMBL/GenBank/DDBJ whole genome shotgun (WGS) entry which is preliminary data.</text>
</comment>
<proteinExistence type="predicted"/>
<evidence type="ECO:0000313" key="3">
    <source>
        <dbReference type="Proteomes" id="UP001220964"/>
    </source>
</evidence>
<feature type="compositionally biased region" description="Basic and acidic residues" evidence="1">
    <location>
        <begin position="441"/>
        <end position="459"/>
    </location>
</feature>
<dbReference type="AlphaFoldDB" id="A0AAE3NQM1"/>
<evidence type="ECO:0000256" key="1">
    <source>
        <dbReference type="SAM" id="MobiDB-lite"/>
    </source>
</evidence>
<reference evidence="2" key="1">
    <citation type="submission" date="2023-03" db="EMBL/GenBank/DDBJ databases">
        <title>Multiphase analysis and comparison of six strains from genera Psychromarinibacter, Lutimaribacter, and Maritimibacter, including a novel species: Psychromarinibacter sediminicola sp. nov.</title>
        <authorList>
            <person name="Wang Y.-H."/>
            <person name="Ye M.-Q."/>
            <person name="Du Z.-J."/>
        </authorList>
    </citation>
    <scope>NUCLEOTIDE SEQUENCE</scope>
    <source>
        <strain evidence="2">C21-152</strain>
    </source>
</reference>